<comment type="caution">
    <text evidence="14">The sequence shown here is derived from an EMBL/GenBank/DDBJ whole genome shotgun (WGS) entry which is preliminary data.</text>
</comment>
<evidence type="ECO:0000256" key="3">
    <source>
        <dbReference type="ARBA" id="ARBA00022553"/>
    </source>
</evidence>
<dbReference type="Gene3D" id="3.30.450.20">
    <property type="entry name" value="PAS domain"/>
    <property type="match status" value="4"/>
</dbReference>
<keyword evidence="5" id="KW-0288">FMN</keyword>
<dbReference type="Gene3D" id="3.30.450.40">
    <property type="match status" value="1"/>
</dbReference>
<evidence type="ECO:0000256" key="6">
    <source>
        <dbReference type="ARBA" id="ARBA00022679"/>
    </source>
</evidence>
<evidence type="ECO:0000256" key="11">
    <source>
        <dbReference type="ARBA" id="ARBA00023026"/>
    </source>
</evidence>
<feature type="domain" description="PAS" evidence="12">
    <location>
        <begin position="341"/>
        <end position="394"/>
    </location>
</feature>
<dbReference type="InterPro" id="IPR000700">
    <property type="entry name" value="PAS-assoc_C"/>
</dbReference>
<dbReference type="SMART" id="SM00091">
    <property type="entry name" value="PAS"/>
    <property type="match status" value="3"/>
</dbReference>
<dbReference type="InterPro" id="IPR000014">
    <property type="entry name" value="PAS"/>
</dbReference>
<dbReference type="InterPro" id="IPR029016">
    <property type="entry name" value="GAF-like_dom_sf"/>
</dbReference>
<name>A0ABU8JEN9_9GAMM</name>
<comment type="catalytic activity">
    <reaction evidence="1">
        <text>ATP + protein L-histidine = ADP + protein N-phospho-L-histidine.</text>
        <dbReference type="EC" id="2.7.13.3"/>
    </reaction>
</comment>
<proteinExistence type="predicted"/>
<keyword evidence="15" id="KW-1185">Reference proteome</keyword>
<dbReference type="PANTHER" id="PTHR41523:SF7">
    <property type="entry name" value="HISTIDINE KINASE"/>
    <property type="match status" value="1"/>
</dbReference>
<keyword evidence="8" id="KW-0547">Nucleotide-binding</keyword>
<sequence>MVQSTRQPSFWPVGSSEMAERIRRHDWAATALGPIAGWPPYLRTATDICLASPLPMAILWGERRIEIYNDAYRAIAQDRHPAILGRPMLGNWPEMQGWIGPILDRLFASGEAARLENRAVCLKDAAGHLQERRFDFTFSAIRDRYGRVAGALHTVAETTTRSRAERRLRELLDRTGLSPDFRALFQAAPAPLLLLAPPDFHILEANDALLRSDGRHREQLLGRTVFDILAAAHAGEDIERQLHESFTRVLASRMPDSMPMAMRQGSDGRAPTWWKIINTPVLGPHGEVALVIHRAEDITELVRLRSAADAQAELDHDQQALMASLRGTSATAAATHPGSGASRQLAATLDSIPDYVYAFDRQHRFTYVNHAMRDLFGLPAGQLLGKTFLELGYPTELARRLDGHIAHIFATGETVEDELFFTGPGGVRAYFQFVWGPVRTEDGGITQVVGVSRDTSDRRRMEERLRQGEARQSFLLQLGDQVRGLTDAARAVSTISTLLGRHLGAGRCGYGEVDPSGEYFLVERDWTDGAMPSLAGRVRLSDFGPQVLAHYRAGQTVVIEDTLEDARTQGAGRAYAEAGSIRAGVGVPLYKDGRFVAAFYVHQMRPRHWTDEEVALIGDVAERTWSVVARTRAERALRESARRYRALFDAVDEGFCLVEKTRAPAEAPSDYRYLATNPAFVRHTGIGGVVGRTMREVFPEASSFWYDTFDNVVASGEACRFEHGLLTHGRVFDVFVSRLEDGSRRRLAVIFNDVTERKRHEQHQRLLLNELNHRVKNTLVTVQSMAAQSFRHGVDPEQARQQFEGRLMALSRAHDILTREHWGGASLETVVQEAIAPWRDQHRDRLHAQGPAVWLPPRHALAFAMVLHELCTNAVKYGALSNDSGQVNIDWTVNDLLHLRWTESGGPPVRPPSGRGFGSRLIERGLRHEIGGQVDLRFAPGGVVCTIEAPLGEPGHPVHFA</sequence>
<dbReference type="SUPFAM" id="SSF55785">
    <property type="entry name" value="PYP-like sensor domain (PAS domain)"/>
    <property type="match status" value="4"/>
</dbReference>
<dbReference type="Pfam" id="PF07536">
    <property type="entry name" value="HWE_HK"/>
    <property type="match status" value="1"/>
</dbReference>
<organism evidence="14 15">
    <name type="scientific">Fulvimonas yonginensis</name>
    <dbReference type="NCBI Taxonomy" id="1495200"/>
    <lineage>
        <taxon>Bacteria</taxon>
        <taxon>Pseudomonadati</taxon>
        <taxon>Pseudomonadota</taxon>
        <taxon>Gammaproteobacteria</taxon>
        <taxon>Lysobacterales</taxon>
        <taxon>Rhodanobacteraceae</taxon>
        <taxon>Fulvimonas</taxon>
    </lineage>
</organism>
<dbReference type="SUPFAM" id="SSF55781">
    <property type="entry name" value="GAF domain-like"/>
    <property type="match status" value="1"/>
</dbReference>
<evidence type="ECO:0000256" key="4">
    <source>
        <dbReference type="ARBA" id="ARBA00022630"/>
    </source>
</evidence>
<reference evidence="14 15" key="1">
    <citation type="journal article" date="2014" name="Int. J. Syst. Evol. Microbiol.">
        <title>Fulvimonas yonginensis sp. nov., isolated from greenhouse soil, and emended description of the genus Fulvimonas.</title>
        <authorList>
            <person name="Ahn J.H."/>
            <person name="Kim S.J."/>
            <person name="Weon H.Y."/>
            <person name="Hong S.B."/>
            <person name="Seok S.J."/>
            <person name="Kwon S.W."/>
        </authorList>
    </citation>
    <scope>NUCLEOTIDE SEQUENCE [LARGE SCALE GENOMIC DNA]</scope>
    <source>
        <strain evidence="14 15">KACC 16952</strain>
    </source>
</reference>
<dbReference type="EMBL" id="JBBBNY010000011">
    <property type="protein sequence ID" value="MEI7037734.1"/>
    <property type="molecule type" value="Genomic_DNA"/>
</dbReference>
<keyword evidence="11" id="KW-0843">Virulence</keyword>
<dbReference type="SUPFAM" id="SSF55874">
    <property type="entry name" value="ATPase domain of HSP90 chaperone/DNA topoisomerase II/histidine kinase"/>
    <property type="match status" value="1"/>
</dbReference>
<dbReference type="Gene3D" id="3.30.565.10">
    <property type="entry name" value="Histidine kinase-like ATPase, C-terminal domain"/>
    <property type="match status" value="1"/>
</dbReference>
<evidence type="ECO:0000313" key="15">
    <source>
        <dbReference type="Proteomes" id="UP001381174"/>
    </source>
</evidence>
<protein>
    <recommendedName>
        <fullName evidence="2">histidine kinase</fullName>
        <ecNumber evidence="2">2.7.13.3</ecNumber>
    </recommendedName>
</protein>
<accession>A0ABU8JEN9</accession>
<keyword evidence="3" id="KW-0597">Phosphoprotein</keyword>
<dbReference type="InterPro" id="IPR035965">
    <property type="entry name" value="PAS-like_dom_sf"/>
</dbReference>
<evidence type="ECO:0000256" key="10">
    <source>
        <dbReference type="ARBA" id="ARBA00022840"/>
    </source>
</evidence>
<dbReference type="Proteomes" id="UP001381174">
    <property type="component" value="Unassembled WGS sequence"/>
</dbReference>
<keyword evidence="7" id="KW-0677">Repeat</keyword>
<dbReference type="PROSITE" id="PS50113">
    <property type="entry name" value="PAC"/>
    <property type="match status" value="1"/>
</dbReference>
<evidence type="ECO:0000256" key="7">
    <source>
        <dbReference type="ARBA" id="ARBA00022737"/>
    </source>
</evidence>
<dbReference type="CDD" id="cd00130">
    <property type="entry name" value="PAS"/>
    <property type="match status" value="2"/>
</dbReference>
<keyword evidence="4" id="KW-0285">Flavoprotein</keyword>
<dbReference type="InterPro" id="IPR013656">
    <property type="entry name" value="PAS_4"/>
</dbReference>
<dbReference type="InterPro" id="IPR036890">
    <property type="entry name" value="HATPase_C_sf"/>
</dbReference>
<dbReference type="SMART" id="SM00911">
    <property type="entry name" value="HWE_HK"/>
    <property type="match status" value="1"/>
</dbReference>
<feature type="domain" description="PAC" evidence="13">
    <location>
        <begin position="413"/>
        <end position="467"/>
    </location>
</feature>
<keyword evidence="6" id="KW-0808">Transferase</keyword>
<dbReference type="SMART" id="SM00065">
    <property type="entry name" value="GAF"/>
    <property type="match status" value="1"/>
</dbReference>
<dbReference type="InterPro" id="IPR011102">
    <property type="entry name" value="Sig_transdc_His_kinase_HWE"/>
</dbReference>
<evidence type="ECO:0000259" key="12">
    <source>
        <dbReference type="PROSITE" id="PS50112"/>
    </source>
</evidence>
<keyword evidence="9" id="KW-0418">Kinase</keyword>
<evidence type="ECO:0000256" key="1">
    <source>
        <dbReference type="ARBA" id="ARBA00000085"/>
    </source>
</evidence>
<dbReference type="PROSITE" id="PS50112">
    <property type="entry name" value="PAS"/>
    <property type="match status" value="1"/>
</dbReference>
<evidence type="ECO:0000259" key="13">
    <source>
        <dbReference type="PROSITE" id="PS50113"/>
    </source>
</evidence>
<dbReference type="NCBIfam" id="TIGR00229">
    <property type="entry name" value="sensory_box"/>
    <property type="match status" value="2"/>
</dbReference>
<evidence type="ECO:0000256" key="2">
    <source>
        <dbReference type="ARBA" id="ARBA00012438"/>
    </source>
</evidence>
<gene>
    <name evidence="14" type="ORF">WAT24_13275</name>
</gene>
<dbReference type="PANTHER" id="PTHR41523">
    <property type="entry name" value="TWO-COMPONENT SYSTEM SENSOR PROTEIN"/>
    <property type="match status" value="1"/>
</dbReference>
<keyword evidence="10" id="KW-0067">ATP-binding</keyword>
<evidence type="ECO:0000256" key="8">
    <source>
        <dbReference type="ARBA" id="ARBA00022741"/>
    </source>
</evidence>
<evidence type="ECO:0000256" key="5">
    <source>
        <dbReference type="ARBA" id="ARBA00022643"/>
    </source>
</evidence>
<evidence type="ECO:0000313" key="14">
    <source>
        <dbReference type="EMBL" id="MEI7037734.1"/>
    </source>
</evidence>
<dbReference type="InterPro" id="IPR003018">
    <property type="entry name" value="GAF"/>
</dbReference>
<dbReference type="Pfam" id="PF08448">
    <property type="entry name" value="PAS_4"/>
    <property type="match status" value="3"/>
</dbReference>
<dbReference type="EC" id="2.7.13.3" evidence="2"/>
<dbReference type="Pfam" id="PF01590">
    <property type="entry name" value="GAF"/>
    <property type="match status" value="1"/>
</dbReference>
<evidence type="ECO:0000256" key="9">
    <source>
        <dbReference type="ARBA" id="ARBA00022777"/>
    </source>
</evidence>